<dbReference type="EMBL" id="CP026095">
    <property type="protein sequence ID" value="AZV43588.1"/>
    <property type="molecule type" value="Genomic_DNA"/>
</dbReference>
<organism evidence="1 2">
    <name type="scientific">Peribacillus asahii</name>
    <dbReference type="NCBI Taxonomy" id="228899"/>
    <lineage>
        <taxon>Bacteria</taxon>
        <taxon>Bacillati</taxon>
        <taxon>Bacillota</taxon>
        <taxon>Bacilli</taxon>
        <taxon>Bacillales</taxon>
        <taxon>Bacillaceae</taxon>
        <taxon>Peribacillus</taxon>
    </lineage>
</organism>
<accession>A0A3Q9RP08</accession>
<protein>
    <submittedName>
        <fullName evidence="1">Uncharacterized protein</fullName>
    </submittedName>
</protein>
<dbReference type="OrthoDB" id="2413336at2"/>
<name>A0A3Q9RP08_9BACI</name>
<dbReference type="AlphaFoldDB" id="A0A3Q9RP08"/>
<evidence type="ECO:0000313" key="2">
    <source>
        <dbReference type="Proteomes" id="UP000283095"/>
    </source>
</evidence>
<dbReference type="Proteomes" id="UP000283095">
    <property type="component" value="Chromosome"/>
</dbReference>
<proteinExistence type="predicted"/>
<sequence>MGRMVKCPYCEQQVDKDVSVSHQKRYYHELCFKTMKREQDDYKSLMDYIVELFGEDKPLMLLKKQVKDLKDEGYKYKGMELALKYFFDTLGNRVKENTGIGIIPYIYEDAKNHYITIKKVENSTEGFNTDIKKKVVIIESPKQTFQKKSKSIDIESL</sequence>
<reference evidence="1 2" key="1">
    <citation type="submission" date="2018-01" db="EMBL/GenBank/DDBJ databases">
        <title>Bacillus asahii Genome sequencing and assembly.</title>
        <authorList>
            <person name="Jiang H."/>
            <person name="Feng Y."/>
            <person name="Zhao F."/>
            <person name="Lin X."/>
        </authorList>
    </citation>
    <scope>NUCLEOTIDE SEQUENCE [LARGE SCALE GENOMIC DNA]</scope>
    <source>
        <strain evidence="1 2">OM18</strain>
    </source>
</reference>
<gene>
    <name evidence="1" type="ORF">BAOM_2979</name>
</gene>
<dbReference type="KEGG" id="pasa:BAOM_2979"/>
<evidence type="ECO:0000313" key="1">
    <source>
        <dbReference type="EMBL" id="AZV43588.1"/>
    </source>
</evidence>
<dbReference type="RefSeq" id="WP_127760735.1">
    <property type="nucleotide sequence ID" value="NZ_CP026095.1"/>
</dbReference>